<proteinExistence type="predicted"/>
<keyword evidence="2" id="KW-1185">Reference proteome</keyword>
<sequence>MLIPIRINPFSQYYLGLRRHRDKILVVTVNHYDHYPIYRFRRAVAAIMRAN</sequence>
<gene>
    <name evidence="1" type="ORF">CRENPOLYSF1_50170</name>
</gene>
<evidence type="ECO:0000313" key="2">
    <source>
        <dbReference type="Proteomes" id="UP000195667"/>
    </source>
</evidence>
<dbReference type="Proteomes" id="UP000195667">
    <property type="component" value="Unassembled WGS sequence"/>
</dbReference>
<evidence type="ECO:0000313" key="1">
    <source>
        <dbReference type="EMBL" id="SJM94189.1"/>
    </source>
</evidence>
<reference evidence="2" key="1">
    <citation type="submission" date="2017-02" db="EMBL/GenBank/DDBJ databases">
        <authorList>
            <person name="Daims H."/>
        </authorList>
    </citation>
    <scope>NUCLEOTIDE SEQUENCE [LARGE SCALE GENOMIC DNA]</scope>
</reference>
<organism evidence="1 2">
    <name type="scientific">Crenothrix polyspora</name>
    <dbReference type="NCBI Taxonomy" id="360316"/>
    <lineage>
        <taxon>Bacteria</taxon>
        <taxon>Pseudomonadati</taxon>
        <taxon>Pseudomonadota</taxon>
        <taxon>Gammaproteobacteria</taxon>
        <taxon>Methylococcales</taxon>
        <taxon>Crenotrichaceae</taxon>
        <taxon>Crenothrix</taxon>
    </lineage>
</organism>
<protein>
    <recommendedName>
        <fullName evidence="3">Transposase</fullName>
    </recommendedName>
</protein>
<accession>A0A1R4HDA3</accession>
<evidence type="ECO:0008006" key="3">
    <source>
        <dbReference type="Google" id="ProtNLM"/>
    </source>
</evidence>
<dbReference type="EMBL" id="FUKI01000126">
    <property type="protein sequence ID" value="SJM94189.1"/>
    <property type="molecule type" value="Genomic_DNA"/>
</dbReference>
<name>A0A1R4HDA3_9GAMM</name>
<dbReference type="AlphaFoldDB" id="A0A1R4HDA3"/>